<dbReference type="OrthoDB" id="2081543at2"/>
<dbReference type="HOGENOM" id="CLU_1666369_0_0_9"/>
<proteinExistence type="predicted"/>
<evidence type="ECO:0008006" key="3">
    <source>
        <dbReference type="Google" id="ProtNLM"/>
    </source>
</evidence>
<sequence>MAVITSVQETINALNAIFEKHKNDRVCVLGTTCCGKSTLQKQIPGTVDMDEALWPQLTKDEEAYICKKPWTREIGSFTSKLVKERVSVKAGQPIFSLILLDCEVIVYLDISDGLLAEHCKKRGSSFQDAKNVKDAIEYGWNSQRKNNDKVFYYLNVTE</sequence>
<reference evidence="2" key="1">
    <citation type="submission" date="2007-11" db="EMBL/GenBank/DDBJ databases">
        <title>Complete genome sequence of Clostridium phytofermentans ISDg.</title>
        <authorList>
            <person name="Leschine S.B."/>
            <person name="Warnick T.A."/>
            <person name="Blanchard J.L."/>
            <person name="Schnell D.J."/>
            <person name="Petit E.L."/>
            <person name="LaTouf W.G."/>
            <person name="Copeland A."/>
            <person name="Lucas S."/>
            <person name="Lapidus A."/>
            <person name="Barry K."/>
            <person name="Glavina del Rio T."/>
            <person name="Dalin E."/>
            <person name="Tice H."/>
            <person name="Pitluck S."/>
            <person name="Kiss H."/>
            <person name="Brettin T."/>
            <person name="Bruce D."/>
            <person name="Detter J.C."/>
            <person name="Han C."/>
            <person name="Kuske C."/>
            <person name="Schmutz J."/>
            <person name="Larimer F."/>
            <person name="Land M."/>
            <person name="Hauser L."/>
            <person name="Kyrpides N."/>
            <person name="Kim E.A."/>
            <person name="Richardson P."/>
        </authorList>
    </citation>
    <scope>NUCLEOTIDE SEQUENCE [LARGE SCALE GENOMIC DNA]</scope>
    <source>
        <strain evidence="2">ATCC 700394 / DSM 18823 / ISDg</strain>
    </source>
</reference>
<protein>
    <recommendedName>
        <fullName evidence="3">Uridine kinase</fullName>
    </recommendedName>
</protein>
<keyword evidence="2" id="KW-1185">Reference proteome</keyword>
<dbReference type="EMBL" id="CP000885">
    <property type="protein sequence ID" value="ABX42588.1"/>
    <property type="molecule type" value="Genomic_DNA"/>
</dbReference>
<evidence type="ECO:0000313" key="1">
    <source>
        <dbReference type="EMBL" id="ABX42588.1"/>
    </source>
</evidence>
<dbReference type="KEGG" id="cpy:Cphy_2222"/>
<gene>
    <name evidence="1" type="ordered locus">Cphy_2222</name>
</gene>
<evidence type="ECO:0000313" key="2">
    <source>
        <dbReference type="Proteomes" id="UP000000370"/>
    </source>
</evidence>
<dbReference type="InterPro" id="IPR027417">
    <property type="entry name" value="P-loop_NTPase"/>
</dbReference>
<dbReference type="RefSeq" id="WP_012200242.1">
    <property type="nucleotide sequence ID" value="NC_010001.1"/>
</dbReference>
<dbReference type="Proteomes" id="UP000000370">
    <property type="component" value="Chromosome"/>
</dbReference>
<dbReference type="eggNOG" id="ENOG50325QY">
    <property type="taxonomic scope" value="Bacteria"/>
</dbReference>
<accession>A9KK16</accession>
<dbReference type="SUPFAM" id="SSF52540">
    <property type="entry name" value="P-loop containing nucleoside triphosphate hydrolases"/>
    <property type="match status" value="1"/>
</dbReference>
<dbReference type="AlphaFoldDB" id="A9KK16"/>
<organism evidence="1 2">
    <name type="scientific">Lachnoclostridium phytofermentans (strain ATCC 700394 / DSM 18823 / ISDg)</name>
    <name type="common">Clostridium phytofermentans</name>
    <dbReference type="NCBI Taxonomy" id="357809"/>
    <lineage>
        <taxon>Bacteria</taxon>
        <taxon>Bacillati</taxon>
        <taxon>Bacillota</taxon>
        <taxon>Clostridia</taxon>
        <taxon>Lachnospirales</taxon>
        <taxon>Lachnospiraceae</taxon>
    </lineage>
</organism>
<name>A9KK16_LACP7</name>